<accession>A0A0A9CWE2</accession>
<name>A0A0A9CWE2_ARUDO</name>
<dbReference type="EMBL" id="GBRH01219142">
    <property type="protein sequence ID" value="JAD78753.1"/>
    <property type="molecule type" value="Transcribed_RNA"/>
</dbReference>
<sequence length="51" mass="5708">MYMEGCCNKLFEVHKTIGVAVDCLNNLKHTGTLQSPRKILCKGVSHFLNTN</sequence>
<reference evidence="1" key="1">
    <citation type="submission" date="2014-09" db="EMBL/GenBank/DDBJ databases">
        <authorList>
            <person name="Magalhaes I.L.F."/>
            <person name="Oliveira U."/>
            <person name="Santos F.R."/>
            <person name="Vidigal T.H.D.A."/>
            <person name="Brescovit A.D."/>
            <person name="Santos A.J."/>
        </authorList>
    </citation>
    <scope>NUCLEOTIDE SEQUENCE</scope>
    <source>
        <tissue evidence="1">Shoot tissue taken approximately 20 cm above the soil surface</tissue>
    </source>
</reference>
<protein>
    <submittedName>
        <fullName evidence="1">CPK18</fullName>
    </submittedName>
</protein>
<proteinExistence type="predicted"/>
<reference evidence="1" key="2">
    <citation type="journal article" date="2015" name="Data Brief">
        <title>Shoot transcriptome of the giant reed, Arundo donax.</title>
        <authorList>
            <person name="Barrero R.A."/>
            <person name="Guerrero F.D."/>
            <person name="Moolhuijzen P."/>
            <person name="Goolsby J.A."/>
            <person name="Tidwell J."/>
            <person name="Bellgard S.E."/>
            <person name="Bellgard M.I."/>
        </authorList>
    </citation>
    <scope>NUCLEOTIDE SEQUENCE</scope>
    <source>
        <tissue evidence="1">Shoot tissue taken approximately 20 cm above the soil surface</tissue>
    </source>
</reference>
<dbReference type="AlphaFoldDB" id="A0A0A9CWE2"/>
<evidence type="ECO:0000313" key="1">
    <source>
        <dbReference type="EMBL" id="JAD78753.1"/>
    </source>
</evidence>
<organism evidence="1">
    <name type="scientific">Arundo donax</name>
    <name type="common">Giant reed</name>
    <name type="synonym">Donax arundinaceus</name>
    <dbReference type="NCBI Taxonomy" id="35708"/>
    <lineage>
        <taxon>Eukaryota</taxon>
        <taxon>Viridiplantae</taxon>
        <taxon>Streptophyta</taxon>
        <taxon>Embryophyta</taxon>
        <taxon>Tracheophyta</taxon>
        <taxon>Spermatophyta</taxon>
        <taxon>Magnoliopsida</taxon>
        <taxon>Liliopsida</taxon>
        <taxon>Poales</taxon>
        <taxon>Poaceae</taxon>
        <taxon>PACMAD clade</taxon>
        <taxon>Arundinoideae</taxon>
        <taxon>Arundineae</taxon>
        <taxon>Arundo</taxon>
    </lineage>
</organism>